<keyword evidence="1" id="KW-1133">Transmembrane helix</keyword>
<gene>
    <name evidence="2" type="ORF">DES38_102258</name>
</gene>
<dbReference type="OrthoDB" id="2965879at2"/>
<proteinExistence type="predicted"/>
<name>A0A2V3WGX6_9BACI</name>
<sequence>MKIIQSMFYSGLEVLTIAPLFLWFNHLFFDQAVTSVEMLGLFIIYMSTAALGHLFTGYWTRLPIGASIAYLSTTLIELPSTWQAVLFGVVIFVMSIRGFYYSRVELETVFSDAMMWIIAVPSYFISYFLFQDTPYISFLTLGAIILMIALLFITNKSHLRAASSKDEAGGSLPRHIKRQNQWYLVILLVMIIIMTRFNFIAAGLIHALRFLFGLLNQESDIPEESMQEDQTYQPPMPEVEVAEPHPLIELFEQMLAIVAYGALFIAMMFFLYLLIRQIPKVGPLIQRFLKRMLAVLFFHRKRQQDISETAYIDEKASVFTFKNPFQPFKHRVNQTFRRKVKWQTLDNRMKVRYLFQAFIIHQEKVNDPFCKGETARDFINRLNPEIITIDNWRTQFIEMYERARYSKEDVATIDALIESYKRNH</sequence>
<feature type="transmembrane region" description="Helical" evidence="1">
    <location>
        <begin position="182"/>
        <end position="205"/>
    </location>
</feature>
<dbReference type="EMBL" id="QJJR01000002">
    <property type="protein sequence ID" value="PXW92674.1"/>
    <property type="molecule type" value="Genomic_DNA"/>
</dbReference>
<feature type="transmembrane region" description="Helical" evidence="1">
    <location>
        <begin position="6"/>
        <end position="24"/>
    </location>
</feature>
<dbReference type="Proteomes" id="UP000247922">
    <property type="component" value="Unassembled WGS sequence"/>
</dbReference>
<keyword evidence="3" id="KW-1185">Reference proteome</keyword>
<keyword evidence="1" id="KW-0812">Transmembrane</keyword>
<dbReference type="RefSeq" id="WP_110250547.1">
    <property type="nucleotide sequence ID" value="NZ_QJJR01000002.1"/>
</dbReference>
<evidence type="ECO:0000256" key="1">
    <source>
        <dbReference type="SAM" id="Phobius"/>
    </source>
</evidence>
<reference evidence="2 3" key="1">
    <citation type="submission" date="2018-05" db="EMBL/GenBank/DDBJ databases">
        <title>Genomic Encyclopedia of Type Strains, Phase IV (KMG-IV): sequencing the most valuable type-strain genomes for metagenomic binning, comparative biology and taxonomic classification.</title>
        <authorList>
            <person name="Goeker M."/>
        </authorList>
    </citation>
    <scope>NUCLEOTIDE SEQUENCE [LARGE SCALE GENOMIC DNA]</scope>
    <source>
        <strain evidence="2 3">DSM 22440</strain>
    </source>
</reference>
<feature type="transmembrane region" description="Helical" evidence="1">
    <location>
        <begin position="136"/>
        <end position="155"/>
    </location>
</feature>
<evidence type="ECO:0008006" key="4">
    <source>
        <dbReference type="Google" id="ProtNLM"/>
    </source>
</evidence>
<feature type="transmembrane region" description="Helical" evidence="1">
    <location>
        <begin position="113"/>
        <end position="130"/>
    </location>
</feature>
<evidence type="ECO:0000313" key="2">
    <source>
        <dbReference type="EMBL" id="PXW92674.1"/>
    </source>
</evidence>
<dbReference type="AlphaFoldDB" id="A0A2V3WGX6"/>
<organism evidence="2 3">
    <name type="scientific">Streptohalobacillus salinus</name>
    <dbReference type="NCBI Taxonomy" id="621096"/>
    <lineage>
        <taxon>Bacteria</taxon>
        <taxon>Bacillati</taxon>
        <taxon>Bacillota</taxon>
        <taxon>Bacilli</taxon>
        <taxon>Bacillales</taxon>
        <taxon>Bacillaceae</taxon>
        <taxon>Streptohalobacillus</taxon>
    </lineage>
</organism>
<keyword evidence="1" id="KW-0472">Membrane</keyword>
<feature type="transmembrane region" description="Helical" evidence="1">
    <location>
        <begin position="254"/>
        <end position="275"/>
    </location>
</feature>
<feature type="transmembrane region" description="Helical" evidence="1">
    <location>
        <begin position="80"/>
        <end position="101"/>
    </location>
</feature>
<accession>A0A2V3WGX6</accession>
<evidence type="ECO:0000313" key="3">
    <source>
        <dbReference type="Proteomes" id="UP000247922"/>
    </source>
</evidence>
<comment type="caution">
    <text evidence="2">The sequence shown here is derived from an EMBL/GenBank/DDBJ whole genome shotgun (WGS) entry which is preliminary data.</text>
</comment>
<protein>
    <recommendedName>
        <fullName evidence="4">DUF4129 domain-containing protein</fullName>
    </recommendedName>
</protein>
<feature type="transmembrane region" description="Helical" evidence="1">
    <location>
        <begin position="36"/>
        <end position="60"/>
    </location>
</feature>